<accession>A0ABR1WKA9</accession>
<evidence type="ECO:0000256" key="1">
    <source>
        <dbReference type="SAM" id="Coils"/>
    </source>
</evidence>
<keyword evidence="4" id="KW-1185">Reference proteome</keyword>
<proteinExistence type="predicted"/>
<sequence>MPTSELPAKSNSATLSRESTHSVQSLDELVDTYKHSSGPAENPRKRSRDELPEEADMANKRMATEPTGNSPRPNRPTVPRIETQQPLYENTHSRFEASFTEDTPTQELQRKEKAAATEENEEVVLDAIEVAGVREDLSAKSMVPDHDPDHESSQTNEGAVAKVADRVRSPDAMSESLFVERSDFPAEEEEAPESVDAIRELLLCLEQRQIRLEALEASADSQKKLLETWAADRKRIAELEAQLSERASDARRLESLQEQSEAHSKQLAQQSFVNQHVEETMEATAREVREVKAEITQHVSDEKRARVEASKATAQVREEMWQKCEADGVLFRQTNTAVDEAKKQIAEADFQNGLHFAEIDRRSQEVESKFGDVENRLRHELEQHASGCKDQWERHSSACQVQRAGSDEFTETRLAELQRQLDQVQETMQARETIHRAAPPPPPTPPMVSFGGALSNGLDPGSLTGLDTGDFLDKMHYEMAKLRTAMRTRIRAMDDRGVPDENEAKLAVSDISYELGRVLEVARKRINKL</sequence>
<organism evidence="3 4">
    <name type="scientific">Apiospora saccharicola</name>
    <dbReference type="NCBI Taxonomy" id="335842"/>
    <lineage>
        <taxon>Eukaryota</taxon>
        <taxon>Fungi</taxon>
        <taxon>Dikarya</taxon>
        <taxon>Ascomycota</taxon>
        <taxon>Pezizomycotina</taxon>
        <taxon>Sordariomycetes</taxon>
        <taxon>Xylariomycetidae</taxon>
        <taxon>Amphisphaeriales</taxon>
        <taxon>Apiosporaceae</taxon>
        <taxon>Apiospora</taxon>
    </lineage>
</organism>
<protein>
    <submittedName>
        <fullName evidence="3">Uncharacterized protein</fullName>
    </submittedName>
</protein>
<feature type="coiled-coil region" evidence="1">
    <location>
        <begin position="205"/>
        <end position="294"/>
    </location>
</feature>
<feature type="region of interest" description="Disordered" evidence="2">
    <location>
        <begin position="138"/>
        <end position="193"/>
    </location>
</feature>
<evidence type="ECO:0000313" key="4">
    <source>
        <dbReference type="Proteomes" id="UP001446871"/>
    </source>
</evidence>
<feature type="region of interest" description="Disordered" evidence="2">
    <location>
        <begin position="1"/>
        <end position="123"/>
    </location>
</feature>
<reference evidence="3 4" key="1">
    <citation type="submission" date="2023-01" db="EMBL/GenBank/DDBJ databases">
        <title>Analysis of 21 Apiospora genomes using comparative genomics revels a genus with tremendous synthesis potential of carbohydrate active enzymes and secondary metabolites.</title>
        <authorList>
            <person name="Sorensen T."/>
        </authorList>
    </citation>
    <scope>NUCLEOTIDE SEQUENCE [LARGE SCALE GENOMIC DNA]</scope>
    <source>
        <strain evidence="3 4">CBS 83171</strain>
    </source>
</reference>
<feature type="coiled-coil region" evidence="1">
    <location>
        <begin position="407"/>
        <end position="434"/>
    </location>
</feature>
<dbReference type="EMBL" id="JAQQWM010000001">
    <property type="protein sequence ID" value="KAK8083939.1"/>
    <property type="molecule type" value="Genomic_DNA"/>
</dbReference>
<feature type="compositionally biased region" description="Polar residues" evidence="2">
    <location>
        <begin position="1"/>
        <end position="25"/>
    </location>
</feature>
<evidence type="ECO:0000313" key="3">
    <source>
        <dbReference type="EMBL" id="KAK8083939.1"/>
    </source>
</evidence>
<gene>
    <name evidence="3" type="ORF">PG996_002720</name>
</gene>
<comment type="caution">
    <text evidence="3">The sequence shown here is derived from an EMBL/GenBank/DDBJ whole genome shotgun (WGS) entry which is preliminary data.</text>
</comment>
<evidence type="ECO:0000256" key="2">
    <source>
        <dbReference type="SAM" id="MobiDB-lite"/>
    </source>
</evidence>
<keyword evidence="1" id="KW-0175">Coiled coil</keyword>
<name>A0ABR1WKA9_9PEZI</name>
<feature type="compositionally biased region" description="Basic and acidic residues" evidence="2">
    <location>
        <begin position="138"/>
        <end position="152"/>
    </location>
</feature>
<dbReference type="Proteomes" id="UP001446871">
    <property type="component" value="Unassembled WGS sequence"/>
</dbReference>